<name>A0A3A4KRF8_9NOCA</name>
<sequence length="92" mass="10058">MTAVLDAAHWQRRLDELATEYRIPGAVLAISHGTMPNPALESALIPIDATHFAARDPESGAWFPVTFHHLGNGRRYATMHATVVAKTEENPA</sequence>
<proteinExistence type="predicted"/>
<dbReference type="RefSeq" id="WP_120041222.1">
    <property type="nucleotide sequence ID" value="NZ_QZFU01000018.1"/>
</dbReference>
<dbReference type="Proteomes" id="UP000266677">
    <property type="component" value="Unassembled WGS sequence"/>
</dbReference>
<protein>
    <submittedName>
        <fullName evidence="1">Uncharacterized protein</fullName>
    </submittedName>
</protein>
<keyword evidence="2" id="KW-1185">Reference proteome</keyword>
<accession>A0A3A4KRF8</accession>
<gene>
    <name evidence="1" type="ORF">D5S18_14580</name>
</gene>
<comment type="caution">
    <text evidence="1">The sequence shown here is derived from an EMBL/GenBank/DDBJ whole genome shotgun (WGS) entry which is preliminary data.</text>
</comment>
<reference evidence="1 2" key="1">
    <citation type="submission" date="2018-09" db="EMBL/GenBank/DDBJ databases">
        <title>YIM PH21274 draft genome.</title>
        <authorList>
            <person name="Miao C."/>
        </authorList>
    </citation>
    <scope>NUCLEOTIDE SEQUENCE [LARGE SCALE GENOMIC DNA]</scope>
    <source>
        <strain evidence="1 2">YIM PH 21724</strain>
    </source>
</reference>
<dbReference type="EMBL" id="QZFU01000018">
    <property type="protein sequence ID" value="RJO75640.1"/>
    <property type="molecule type" value="Genomic_DNA"/>
</dbReference>
<organism evidence="1 2">
    <name type="scientific">Nocardia panacis</name>
    <dbReference type="NCBI Taxonomy" id="2340916"/>
    <lineage>
        <taxon>Bacteria</taxon>
        <taxon>Bacillati</taxon>
        <taxon>Actinomycetota</taxon>
        <taxon>Actinomycetes</taxon>
        <taxon>Mycobacteriales</taxon>
        <taxon>Nocardiaceae</taxon>
        <taxon>Nocardia</taxon>
    </lineage>
</organism>
<evidence type="ECO:0000313" key="1">
    <source>
        <dbReference type="EMBL" id="RJO75640.1"/>
    </source>
</evidence>
<dbReference type="AlphaFoldDB" id="A0A3A4KRF8"/>
<evidence type="ECO:0000313" key="2">
    <source>
        <dbReference type="Proteomes" id="UP000266677"/>
    </source>
</evidence>